<reference evidence="1 2" key="1">
    <citation type="submission" date="2019-01" db="EMBL/GenBank/DDBJ databases">
        <title>Ktedonosporobacter rubrisoli SCAWS-G2.</title>
        <authorList>
            <person name="Huang Y."/>
            <person name="Yan B."/>
        </authorList>
    </citation>
    <scope>NUCLEOTIDE SEQUENCE [LARGE SCALE GENOMIC DNA]</scope>
    <source>
        <strain evidence="1 2">SCAWS-G2</strain>
    </source>
</reference>
<dbReference type="Pfam" id="PF02423">
    <property type="entry name" value="OCD_Mu_crystall"/>
    <property type="match status" value="1"/>
</dbReference>
<dbReference type="EMBL" id="CP035758">
    <property type="protein sequence ID" value="QBD74868.1"/>
    <property type="molecule type" value="Genomic_DNA"/>
</dbReference>
<dbReference type="PANTHER" id="PTHR13812">
    <property type="entry name" value="KETIMINE REDUCTASE MU-CRYSTALLIN"/>
    <property type="match status" value="1"/>
</dbReference>
<dbReference type="PANTHER" id="PTHR13812:SF19">
    <property type="entry name" value="KETIMINE REDUCTASE MU-CRYSTALLIN"/>
    <property type="match status" value="1"/>
</dbReference>
<evidence type="ECO:0000313" key="1">
    <source>
        <dbReference type="EMBL" id="QBD74868.1"/>
    </source>
</evidence>
<dbReference type="Proteomes" id="UP000290365">
    <property type="component" value="Chromosome"/>
</dbReference>
<gene>
    <name evidence="1" type="ORF">EPA93_02200</name>
</gene>
<dbReference type="KEGG" id="kbs:EPA93_02200"/>
<dbReference type="Gene3D" id="3.40.50.720">
    <property type="entry name" value="NAD(P)-binding Rossmann-like Domain"/>
    <property type="match status" value="1"/>
</dbReference>
<sequence length="336" mass="35909">MARYSCETKYDCESTMNDLRIISAAELRASVHFTDLIEPVSRAFQESSAGLANNGLIVMFPAASSAEGDVYVKTGTLKGHAIFIVKVSPWFAINRDLGRAQGGFIGVFDSQTGHTLALLNEEHYLSDIRTAAAGALAARAFAPAVVKTAGVLGTGVQAFWQAQALYHERPYETLIIWARSPESAARLKADLQPVLPRVEIVIAHDLESTVRMADVLITATSARTPLVRGEWLHAGQHITALGADDATKCELDVTALKRARVFVDARETTAAAGDIYAALQTGEYALTEVCGEVGEVLAGQKPGRVSPQDITITKFIGLGAQDLVAAEVSLKKLAAM</sequence>
<evidence type="ECO:0000313" key="2">
    <source>
        <dbReference type="Proteomes" id="UP000290365"/>
    </source>
</evidence>
<dbReference type="AlphaFoldDB" id="A0A4P6JII0"/>
<keyword evidence="2" id="KW-1185">Reference proteome</keyword>
<dbReference type="RefSeq" id="WP_129885467.1">
    <property type="nucleotide sequence ID" value="NZ_CP035758.1"/>
</dbReference>
<dbReference type="GO" id="GO:0005737">
    <property type="term" value="C:cytoplasm"/>
    <property type="evidence" value="ECO:0007669"/>
    <property type="project" value="TreeGrafter"/>
</dbReference>
<dbReference type="InterPro" id="IPR023401">
    <property type="entry name" value="ODC_N"/>
</dbReference>
<dbReference type="InterPro" id="IPR003462">
    <property type="entry name" value="ODC_Mu_crystall"/>
</dbReference>
<dbReference type="OrthoDB" id="9792005at2"/>
<accession>A0A4P6JII0</accession>
<organism evidence="1 2">
    <name type="scientific">Ktedonosporobacter rubrisoli</name>
    <dbReference type="NCBI Taxonomy" id="2509675"/>
    <lineage>
        <taxon>Bacteria</taxon>
        <taxon>Bacillati</taxon>
        <taxon>Chloroflexota</taxon>
        <taxon>Ktedonobacteria</taxon>
        <taxon>Ktedonobacterales</taxon>
        <taxon>Ktedonosporobacteraceae</taxon>
        <taxon>Ktedonosporobacter</taxon>
    </lineage>
</organism>
<dbReference type="InterPro" id="IPR036291">
    <property type="entry name" value="NAD(P)-bd_dom_sf"/>
</dbReference>
<name>A0A4P6JII0_KTERU</name>
<protein>
    <submittedName>
        <fullName evidence="1">Ornithine cyclodeaminase family protein</fullName>
    </submittedName>
</protein>
<dbReference type="SUPFAM" id="SSF51735">
    <property type="entry name" value="NAD(P)-binding Rossmann-fold domains"/>
    <property type="match status" value="1"/>
</dbReference>
<dbReference type="PIRSF" id="PIRSF001439">
    <property type="entry name" value="CryM"/>
    <property type="match status" value="1"/>
</dbReference>
<proteinExistence type="predicted"/>
<dbReference type="Gene3D" id="3.30.1780.10">
    <property type="entry name" value="ornithine cyclodeaminase, domain 1"/>
    <property type="match status" value="1"/>
</dbReference>